<keyword evidence="1" id="KW-0732">Signal</keyword>
<dbReference type="PANTHER" id="PTHR38847">
    <property type="match status" value="1"/>
</dbReference>
<dbReference type="InterPro" id="IPR025649">
    <property type="entry name" value="DUF4360"/>
</dbReference>
<dbReference type="EMBL" id="MU865932">
    <property type="protein sequence ID" value="KAK4450603.1"/>
    <property type="molecule type" value="Genomic_DNA"/>
</dbReference>
<evidence type="ECO:0000313" key="2">
    <source>
        <dbReference type="EMBL" id="KAK4450603.1"/>
    </source>
</evidence>
<dbReference type="Pfam" id="PF14273">
    <property type="entry name" value="DUF4360"/>
    <property type="match status" value="1"/>
</dbReference>
<proteinExistence type="predicted"/>
<organism evidence="2 3">
    <name type="scientific">Podospora aff. communis PSN243</name>
    <dbReference type="NCBI Taxonomy" id="3040156"/>
    <lineage>
        <taxon>Eukaryota</taxon>
        <taxon>Fungi</taxon>
        <taxon>Dikarya</taxon>
        <taxon>Ascomycota</taxon>
        <taxon>Pezizomycotina</taxon>
        <taxon>Sordariomycetes</taxon>
        <taxon>Sordariomycetidae</taxon>
        <taxon>Sordariales</taxon>
        <taxon>Podosporaceae</taxon>
        <taxon>Podospora</taxon>
    </lineage>
</organism>
<feature type="chain" id="PRO_5043743007" description="Secreted protein" evidence="1">
    <location>
        <begin position="17"/>
        <end position="200"/>
    </location>
</feature>
<gene>
    <name evidence="2" type="ORF">QBC34DRAFT_461227</name>
</gene>
<name>A0AAV9GQS1_9PEZI</name>
<reference evidence="2" key="1">
    <citation type="journal article" date="2023" name="Mol. Phylogenet. Evol.">
        <title>Genome-scale phylogeny and comparative genomics of the fungal order Sordariales.</title>
        <authorList>
            <person name="Hensen N."/>
            <person name="Bonometti L."/>
            <person name="Westerberg I."/>
            <person name="Brannstrom I.O."/>
            <person name="Guillou S."/>
            <person name="Cros-Aarteil S."/>
            <person name="Calhoun S."/>
            <person name="Haridas S."/>
            <person name="Kuo A."/>
            <person name="Mondo S."/>
            <person name="Pangilinan J."/>
            <person name="Riley R."/>
            <person name="LaButti K."/>
            <person name="Andreopoulos B."/>
            <person name="Lipzen A."/>
            <person name="Chen C."/>
            <person name="Yan M."/>
            <person name="Daum C."/>
            <person name="Ng V."/>
            <person name="Clum A."/>
            <person name="Steindorff A."/>
            <person name="Ohm R.A."/>
            <person name="Martin F."/>
            <person name="Silar P."/>
            <person name="Natvig D.O."/>
            <person name="Lalanne C."/>
            <person name="Gautier V."/>
            <person name="Ament-Velasquez S.L."/>
            <person name="Kruys A."/>
            <person name="Hutchinson M.I."/>
            <person name="Powell A.J."/>
            <person name="Barry K."/>
            <person name="Miller A.N."/>
            <person name="Grigoriev I.V."/>
            <person name="Debuchy R."/>
            <person name="Gladieux P."/>
            <person name="Hiltunen Thoren M."/>
            <person name="Johannesson H."/>
        </authorList>
    </citation>
    <scope>NUCLEOTIDE SEQUENCE</scope>
    <source>
        <strain evidence="2">PSN243</strain>
    </source>
</reference>
<evidence type="ECO:0000256" key="1">
    <source>
        <dbReference type="SAM" id="SignalP"/>
    </source>
</evidence>
<dbReference type="AlphaFoldDB" id="A0AAV9GQS1"/>
<protein>
    <recommendedName>
        <fullName evidence="4">Secreted protein</fullName>
    </recommendedName>
</protein>
<sequence length="200" mass="21853">MRLLAAIPVLAGLVAAQTVPSGVIIPEITYSGTGCTAATRVGATLTSPTLIPVPQTRYTARSGANNTRMVDTRLNCQVTVKFNHPAGWQVSVAKADYYGTVKLPQNSEAVSKTTYSYTGQTRTVSTQYYFDGPFDGHYFRNDRFLTTATNKLWGPCGSSTSMVIDSEVRVTPLGSGTTREGHMDLYNLLNDRVIVDWRRC</sequence>
<evidence type="ECO:0000313" key="3">
    <source>
        <dbReference type="Proteomes" id="UP001321760"/>
    </source>
</evidence>
<feature type="signal peptide" evidence="1">
    <location>
        <begin position="1"/>
        <end position="16"/>
    </location>
</feature>
<dbReference type="PANTHER" id="PTHR38847:SF1">
    <property type="entry name" value="PSEUDOURIDINE SYNTHASE RSUA_RLUA-LIKE DOMAIN-CONTAINING PROTEIN"/>
    <property type="match status" value="1"/>
</dbReference>
<dbReference type="Proteomes" id="UP001321760">
    <property type="component" value="Unassembled WGS sequence"/>
</dbReference>
<keyword evidence="3" id="KW-1185">Reference proteome</keyword>
<comment type="caution">
    <text evidence="2">The sequence shown here is derived from an EMBL/GenBank/DDBJ whole genome shotgun (WGS) entry which is preliminary data.</text>
</comment>
<reference evidence="2" key="2">
    <citation type="submission" date="2023-05" db="EMBL/GenBank/DDBJ databases">
        <authorList>
            <consortium name="Lawrence Berkeley National Laboratory"/>
            <person name="Steindorff A."/>
            <person name="Hensen N."/>
            <person name="Bonometti L."/>
            <person name="Westerberg I."/>
            <person name="Brannstrom I.O."/>
            <person name="Guillou S."/>
            <person name="Cros-Aarteil S."/>
            <person name="Calhoun S."/>
            <person name="Haridas S."/>
            <person name="Kuo A."/>
            <person name="Mondo S."/>
            <person name="Pangilinan J."/>
            <person name="Riley R."/>
            <person name="Labutti K."/>
            <person name="Andreopoulos B."/>
            <person name="Lipzen A."/>
            <person name="Chen C."/>
            <person name="Yanf M."/>
            <person name="Daum C."/>
            <person name="Ng V."/>
            <person name="Clum A."/>
            <person name="Ohm R."/>
            <person name="Martin F."/>
            <person name="Silar P."/>
            <person name="Natvig D."/>
            <person name="Lalanne C."/>
            <person name="Gautier V."/>
            <person name="Ament-Velasquez S.L."/>
            <person name="Kruys A."/>
            <person name="Hutchinson M.I."/>
            <person name="Powell A.J."/>
            <person name="Barry K."/>
            <person name="Miller A.N."/>
            <person name="Grigoriev I.V."/>
            <person name="Debuchy R."/>
            <person name="Gladieux P."/>
            <person name="Thoren M.H."/>
            <person name="Johannesson H."/>
        </authorList>
    </citation>
    <scope>NUCLEOTIDE SEQUENCE</scope>
    <source>
        <strain evidence="2">PSN243</strain>
    </source>
</reference>
<evidence type="ECO:0008006" key="4">
    <source>
        <dbReference type="Google" id="ProtNLM"/>
    </source>
</evidence>
<accession>A0AAV9GQS1</accession>